<dbReference type="RefSeq" id="WP_068260367.1">
    <property type="nucleotide sequence ID" value="NZ_LWSK01000016.1"/>
</dbReference>
<sequence length="196" mass="22152">MIRRVVKVGGSLLKRKDLAEQIVCWTERQSIAENLFLFGGGDVINSVRQLDEVHCLDVSRLHWLCIDLLDVSFAVASSLLSDWNRIESQQQFRELVKQQPRKMNTIVRCKSFYHREREGSAPGSLANALPWDWRTTTDSLAAQLAMETNARELVLLKSCEVDCRLSHQELARRGIVDAAFPNAAKSIASVTAQRLC</sequence>
<accession>A0A5B1CFA1</accession>
<dbReference type="Proteomes" id="UP000322699">
    <property type="component" value="Unassembled WGS sequence"/>
</dbReference>
<comment type="caution">
    <text evidence="1">The sequence shown here is derived from an EMBL/GenBank/DDBJ whole genome shotgun (WGS) entry which is preliminary data.</text>
</comment>
<gene>
    <name evidence="1" type="ORF">LF1_17450</name>
</gene>
<dbReference type="SUPFAM" id="SSF53633">
    <property type="entry name" value="Carbamate kinase-like"/>
    <property type="match status" value="1"/>
</dbReference>
<keyword evidence="2" id="KW-1185">Reference proteome</keyword>
<name>A0A5B1CFA1_9BACT</name>
<dbReference type="Gene3D" id="3.40.1160.10">
    <property type="entry name" value="Acetylglutamate kinase-like"/>
    <property type="match status" value="1"/>
</dbReference>
<proteinExistence type="predicted"/>
<protein>
    <recommendedName>
        <fullName evidence="3">Amino acid kinase family protein</fullName>
    </recommendedName>
</protein>
<evidence type="ECO:0000313" key="1">
    <source>
        <dbReference type="EMBL" id="KAA1259216.1"/>
    </source>
</evidence>
<evidence type="ECO:0008006" key="3">
    <source>
        <dbReference type="Google" id="ProtNLM"/>
    </source>
</evidence>
<dbReference type="InterPro" id="IPR036393">
    <property type="entry name" value="AceGlu_kinase-like_sf"/>
</dbReference>
<evidence type="ECO:0000313" key="2">
    <source>
        <dbReference type="Proteomes" id="UP000322699"/>
    </source>
</evidence>
<reference evidence="1 2" key="1">
    <citation type="submission" date="2019-08" db="EMBL/GenBank/DDBJ databases">
        <title>Deep-cultivation of Planctomycetes and their phenomic and genomic characterization uncovers novel biology.</title>
        <authorList>
            <person name="Wiegand S."/>
            <person name="Jogler M."/>
            <person name="Boedeker C."/>
            <person name="Pinto D."/>
            <person name="Vollmers J."/>
            <person name="Rivas-Marin E."/>
            <person name="Kohn T."/>
            <person name="Peeters S.H."/>
            <person name="Heuer A."/>
            <person name="Rast P."/>
            <person name="Oberbeckmann S."/>
            <person name="Bunk B."/>
            <person name="Jeske O."/>
            <person name="Meyerdierks A."/>
            <person name="Storesund J.E."/>
            <person name="Kallscheuer N."/>
            <person name="Luecker S."/>
            <person name="Lage O.M."/>
            <person name="Pohl T."/>
            <person name="Merkel B.J."/>
            <person name="Hornburger P."/>
            <person name="Mueller R.-W."/>
            <person name="Bruemmer F."/>
            <person name="Labrenz M."/>
            <person name="Spormann A.M."/>
            <person name="Op Den Camp H."/>
            <person name="Overmann J."/>
            <person name="Amann R."/>
            <person name="Jetten M.S.M."/>
            <person name="Mascher T."/>
            <person name="Medema M.H."/>
            <person name="Devos D.P."/>
            <person name="Kaster A.-K."/>
            <person name="Ovreas L."/>
            <person name="Rohde M."/>
            <person name="Galperin M.Y."/>
            <person name="Jogler C."/>
        </authorList>
    </citation>
    <scope>NUCLEOTIDE SEQUENCE [LARGE SCALE GENOMIC DNA]</scope>
    <source>
        <strain evidence="1 2">LF1</strain>
    </source>
</reference>
<organism evidence="1 2">
    <name type="scientific">Rubripirellula obstinata</name>
    <dbReference type="NCBI Taxonomy" id="406547"/>
    <lineage>
        <taxon>Bacteria</taxon>
        <taxon>Pseudomonadati</taxon>
        <taxon>Planctomycetota</taxon>
        <taxon>Planctomycetia</taxon>
        <taxon>Pirellulales</taxon>
        <taxon>Pirellulaceae</taxon>
        <taxon>Rubripirellula</taxon>
    </lineage>
</organism>
<dbReference type="AlphaFoldDB" id="A0A5B1CFA1"/>
<dbReference type="EMBL" id="VRLW01000001">
    <property type="protein sequence ID" value="KAA1259216.1"/>
    <property type="molecule type" value="Genomic_DNA"/>
</dbReference>
<dbReference type="OrthoDB" id="8526978at2"/>